<organism evidence="2 3">
    <name type="scientific">Colletotrichum tamarilloi</name>
    <dbReference type="NCBI Taxonomy" id="1209934"/>
    <lineage>
        <taxon>Eukaryota</taxon>
        <taxon>Fungi</taxon>
        <taxon>Dikarya</taxon>
        <taxon>Ascomycota</taxon>
        <taxon>Pezizomycotina</taxon>
        <taxon>Sordariomycetes</taxon>
        <taxon>Hypocreomycetidae</taxon>
        <taxon>Glomerellales</taxon>
        <taxon>Glomerellaceae</taxon>
        <taxon>Colletotrichum</taxon>
        <taxon>Colletotrichum acutatum species complex</taxon>
    </lineage>
</organism>
<feature type="compositionally biased region" description="Basic and acidic residues" evidence="1">
    <location>
        <begin position="77"/>
        <end position="87"/>
    </location>
</feature>
<comment type="caution">
    <text evidence="2">The sequence shown here is derived from an EMBL/GenBank/DDBJ whole genome shotgun (WGS) entry which is preliminary data.</text>
</comment>
<evidence type="ECO:0000256" key="1">
    <source>
        <dbReference type="SAM" id="MobiDB-lite"/>
    </source>
</evidence>
<proteinExistence type="predicted"/>
<protein>
    <submittedName>
        <fullName evidence="2">Uncharacterized protein</fullName>
    </submittedName>
</protein>
<accession>A0ABQ9RST7</accession>
<dbReference type="RefSeq" id="XP_060388516.1">
    <property type="nucleotide sequence ID" value="XM_060517054.1"/>
</dbReference>
<feature type="region of interest" description="Disordered" evidence="1">
    <location>
        <begin position="72"/>
        <end position="99"/>
    </location>
</feature>
<dbReference type="Proteomes" id="UP001227543">
    <property type="component" value="Unassembled WGS sequence"/>
</dbReference>
<sequence>MMASVRLVPCKNPTWSDYMPLGIRERINGAVHESAVGRWEGGRQHGWWYWADLRTDDRRLVTDGENGLAASGLGKHRGCEGSHRDSEADTYTDITRKVK</sequence>
<evidence type="ECO:0000313" key="3">
    <source>
        <dbReference type="Proteomes" id="UP001227543"/>
    </source>
</evidence>
<dbReference type="GeneID" id="85401292"/>
<evidence type="ECO:0000313" key="2">
    <source>
        <dbReference type="EMBL" id="KAK1512080.1"/>
    </source>
</evidence>
<name>A0ABQ9RST7_9PEZI</name>
<keyword evidence="3" id="KW-1185">Reference proteome</keyword>
<dbReference type="EMBL" id="MLFU01000002">
    <property type="protein sequence ID" value="KAK1512080.1"/>
    <property type="molecule type" value="Genomic_DNA"/>
</dbReference>
<reference evidence="2 3" key="1">
    <citation type="submission" date="2016-10" db="EMBL/GenBank/DDBJ databases">
        <title>The genome sequence of Colletotrichum fioriniae PJ7.</title>
        <authorList>
            <person name="Baroncelli R."/>
        </authorList>
    </citation>
    <scope>NUCLEOTIDE SEQUENCE [LARGE SCALE GENOMIC DNA]</scope>
    <source>
        <strain evidence="2 3">Tom-12</strain>
    </source>
</reference>
<gene>
    <name evidence="2" type="ORF">CTAM01_01010</name>
</gene>